<dbReference type="OrthoDB" id="6172217at2759"/>
<accession>A0A8S3RJ52</accession>
<keyword evidence="10" id="KW-1185">Reference proteome</keyword>
<dbReference type="PROSITE" id="PS50262">
    <property type="entry name" value="G_PROTEIN_RECEP_F1_2"/>
    <property type="match status" value="1"/>
</dbReference>
<dbReference type="InterPro" id="IPR052954">
    <property type="entry name" value="GPCR-Ligand_Int"/>
</dbReference>
<dbReference type="PROSITE" id="PS00237">
    <property type="entry name" value="G_PROTEIN_RECEP_F1_1"/>
    <property type="match status" value="1"/>
</dbReference>
<sequence length="569" mass="63420">MMFRVHSTIISLILISVKGKLTTSSTPQSNKVRTLYPAMYITTKETPSRSTVSEAITIFGMNITAEETPARSTVREAITIFGTNITAEGTPARRTVREAITTLGINITAEETPARSTVREEITTFGMNFTAEEKPARSTVREAITIVGMNTTAEKTQAGFIVREAITIFGIDLTTSSSVIPTGACLNENNTKTRSPNLDIYPNSLLAILKDIEFYQNAYIIPPICLIGLVGNIIVTLVLFDRCNTGSSFVYMFSFVMADILSLLSDMLVSLSNVLELYVSGAWERILIQMRHWNQVFVTYTFRCTAINILCVLSVERFLAIKYPIHLKSSLTARFPFIFISLSFLFGCSANISKVINTKFADIVLDGTNLTVYSPVRSYFYLQNIARSNTVILTSKIFSGPLQIIIFCIMNGLILYEMYTYRKTMQALNLIAVNQQRKCVQIKLCKIFLVLCLANILAFLPNSLTIIIARLFPELGINKITSHTSRFISQAGTILRIINSASDFLILIAMSSGIKNAFKNKCICSGKSTRDRKKYHLILKLRTTSFKEIRNKFTTGADPTTFKGGPNPR</sequence>
<protein>
    <recommendedName>
        <fullName evidence="8">G-protein coupled receptors family 1 profile domain-containing protein</fullName>
    </recommendedName>
</protein>
<evidence type="ECO:0000256" key="5">
    <source>
        <dbReference type="RuleBase" id="RU000688"/>
    </source>
</evidence>
<keyword evidence="5" id="KW-0807">Transducer</keyword>
<dbReference type="AlphaFoldDB" id="A0A8S3RJ52"/>
<evidence type="ECO:0000256" key="7">
    <source>
        <dbReference type="SAM" id="SignalP"/>
    </source>
</evidence>
<keyword evidence="5" id="KW-0675">Receptor</keyword>
<dbReference type="EMBL" id="CAJPWZ010001165">
    <property type="protein sequence ID" value="CAG2209396.1"/>
    <property type="molecule type" value="Genomic_DNA"/>
</dbReference>
<dbReference type="InterPro" id="IPR000276">
    <property type="entry name" value="GPCR_Rhodpsn"/>
</dbReference>
<evidence type="ECO:0000256" key="2">
    <source>
        <dbReference type="ARBA" id="ARBA00022692"/>
    </source>
</evidence>
<keyword evidence="4 6" id="KW-0472">Membrane</keyword>
<feature type="transmembrane region" description="Helical" evidence="6">
    <location>
        <begin position="300"/>
        <end position="319"/>
    </location>
</feature>
<name>A0A8S3RJ52_MYTED</name>
<dbReference type="Pfam" id="PF00001">
    <property type="entry name" value="7tm_1"/>
    <property type="match status" value="1"/>
</dbReference>
<dbReference type="PRINTS" id="PR00237">
    <property type="entry name" value="GPCRRHODOPSN"/>
</dbReference>
<comment type="similarity">
    <text evidence="5">Belongs to the G-protein coupled receptor 1 family.</text>
</comment>
<evidence type="ECO:0000256" key="4">
    <source>
        <dbReference type="ARBA" id="ARBA00023136"/>
    </source>
</evidence>
<proteinExistence type="inferred from homology"/>
<dbReference type="GO" id="GO:0016020">
    <property type="term" value="C:membrane"/>
    <property type="evidence" value="ECO:0007669"/>
    <property type="project" value="UniProtKB-SubCell"/>
</dbReference>
<feature type="transmembrane region" description="Helical" evidence="6">
    <location>
        <begin position="397"/>
        <end position="416"/>
    </location>
</feature>
<feature type="transmembrane region" description="Helical" evidence="6">
    <location>
        <begin position="447"/>
        <end position="473"/>
    </location>
</feature>
<dbReference type="InterPro" id="IPR017452">
    <property type="entry name" value="GPCR_Rhodpsn_7TM"/>
</dbReference>
<evidence type="ECO:0000256" key="1">
    <source>
        <dbReference type="ARBA" id="ARBA00004370"/>
    </source>
</evidence>
<evidence type="ECO:0000259" key="8">
    <source>
        <dbReference type="PROSITE" id="PS50262"/>
    </source>
</evidence>
<keyword evidence="3 6" id="KW-1133">Transmembrane helix</keyword>
<dbReference type="Gene3D" id="1.20.1070.10">
    <property type="entry name" value="Rhodopsin 7-helix transmembrane proteins"/>
    <property type="match status" value="1"/>
</dbReference>
<dbReference type="Proteomes" id="UP000683360">
    <property type="component" value="Unassembled WGS sequence"/>
</dbReference>
<comment type="caution">
    <text evidence="9">The sequence shown here is derived from an EMBL/GenBank/DDBJ whole genome shotgun (WGS) entry which is preliminary data.</text>
</comment>
<gene>
    <name evidence="9" type="ORF">MEDL_23529</name>
</gene>
<feature type="chain" id="PRO_5035947058" description="G-protein coupled receptors family 1 profile domain-containing protein" evidence="7">
    <location>
        <begin position="20"/>
        <end position="569"/>
    </location>
</feature>
<evidence type="ECO:0000256" key="3">
    <source>
        <dbReference type="ARBA" id="ARBA00022989"/>
    </source>
</evidence>
<evidence type="ECO:0000313" key="10">
    <source>
        <dbReference type="Proteomes" id="UP000683360"/>
    </source>
</evidence>
<feature type="domain" description="G-protein coupled receptors family 1 profile" evidence="8">
    <location>
        <begin position="231"/>
        <end position="507"/>
    </location>
</feature>
<feature type="transmembrane region" description="Helical" evidence="6">
    <location>
        <begin position="249"/>
        <end position="269"/>
    </location>
</feature>
<keyword evidence="5" id="KW-0297">G-protein coupled receptor</keyword>
<dbReference type="SUPFAM" id="SSF81321">
    <property type="entry name" value="Family A G protein-coupled receptor-like"/>
    <property type="match status" value="1"/>
</dbReference>
<keyword evidence="7" id="KW-0732">Signal</keyword>
<dbReference type="PANTHER" id="PTHR46641">
    <property type="entry name" value="FMRFAMIDE RECEPTOR-RELATED"/>
    <property type="match status" value="1"/>
</dbReference>
<feature type="signal peptide" evidence="7">
    <location>
        <begin position="1"/>
        <end position="19"/>
    </location>
</feature>
<comment type="subcellular location">
    <subcellularLocation>
        <location evidence="1">Membrane</location>
    </subcellularLocation>
</comment>
<feature type="transmembrane region" description="Helical" evidence="6">
    <location>
        <begin position="219"/>
        <end position="240"/>
    </location>
</feature>
<evidence type="ECO:0000313" key="9">
    <source>
        <dbReference type="EMBL" id="CAG2209396.1"/>
    </source>
</evidence>
<reference evidence="9" key="1">
    <citation type="submission" date="2021-03" db="EMBL/GenBank/DDBJ databases">
        <authorList>
            <person name="Bekaert M."/>
        </authorList>
    </citation>
    <scope>NUCLEOTIDE SEQUENCE</scope>
</reference>
<dbReference type="PANTHER" id="PTHR46641:SF2">
    <property type="entry name" value="FMRFAMIDE RECEPTOR"/>
    <property type="match status" value="1"/>
</dbReference>
<evidence type="ECO:0000256" key="6">
    <source>
        <dbReference type="SAM" id="Phobius"/>
    </source>
</evidence>
<dbReference type="GO" id="GO:0004930">
    <property type="term" value="F:G protein-coupled receptor activity"/>
    <property type="evidence" value="ECO:0007669"/>
    <property type="project" value="UniProtKB-KW"/>
</dbReference>
<feature type="transmembrane region" description="Helical" evidence="6">
    <location>
        <begin position="331"/>
        <end position="352"/>
    </location>
</feature>
<organism evidence="9 10">
    <name type="scientific">Mytilus edulis</name>
    <name type="common">Blue mussel</name>
    <dbReference type="NCBI Taxonomy" id="6550"/>
    <lineage>
        <taxon>Eukaryota</taxon>
        <taxon>Metazoa</taxon>
        <taxon>Spiralia</taxon>
        <taxon>Lophotrochozoa</taxon>
        <taxon>Mollusca</taxon>
        <taxon>Bivalvia</taxon>
        <taxon>Autobranchia</taxon>
        <taxon>Pteriomorphia</taxon>
        <taxon>Mytilida</taxon>
        <taxon>Mytiloidea</taxon>
        <taxon>Mytilidae</taxon>
        <taxon>Mytilinae</taxon>
        <taxon>Mytilus</taxon>
    </lineage>
</organism>
<keyword evidence="2 5" id="KW-0812">Transmembrane</keyword>